<accession>A0A7K1T1P1</accession>
<reference evidence="2 3" key="1">
    <citation type="submission" date="2019-12" db="EMBL/GenBank/DDBJ databases">
        <title>Mucilaginibacter sp. HMF7410 genome sequencing and assembly.</title>
        <authorList>
            <person name="Kang H."/>
            <person name="Cha I."/>
            <person name="Kim H."/>
            <person name="Joh K."/>
        </authorList>
    </citation>
    <scope>NUCLEOTIDE SEQUENCE [LARGE SCALE GENOMIC DNA]</scope>
    <source>
        <strain evidence="2 3">HMF7410</strain>
    </source>
</reference>
<keyword evidence="3" id="KW-1185">Reference proteome</keyword>
<dbReference type="Proteomes" id="UP000462014">
    <property type="component" value="Unassembled WGS sequence"/>
</dbReference>
<evidence type="ECO:0000313" key="2">
    <source>
        <dbReference type="EMBL" id="MVN23475.1"/>
    </source>
</evidence>
<dbReference type="AlphaFoldDB" id="A0A7K1T1P1"/>
<dbReference type="InterPro" id="IPR019734">
    <property type="entry name" value="TPR_rpt"/>
</dbReference>
<comment type="caution">
    <text evidence="2">The sequence shown here is derived from an EMBL/GenBank/DDBJ whole genome shotgun (WGS) entry which is preliminary data.</text>
</comment>
<dbReference type="PANTHER" id="PTHR12558">
    <property type="entry name" value="CELL DIVISION CYCLE 16,23,27"/>
    <property type="match status" value="1"/>
</dbReference>
<feature type="repeat" description="TPR" evidence="1">
    <location>
        <begin position="149"/>
        <end position="182"/>
    </location>
</feature>
<dbReference type="GO" id="GO:0051301">
    <property type="term" value="P:cell division"/>
    <property type="evidence" value="ECO:0007669"/>
    <property type="project" value="TreeGrafter"/>
</dbReference>
<proteinExistence type="predicted"/>
<dbReference type="Gene3D" id="1.25.40.10">
    <property type="entry name" value="Tetratricopeptide repeat domain"/>
    <property type="match status" value="1"/>
</dbReference>
<feature type="repeat" description="TPR" evidence="1">
    <location>
        <begin position="108"/>
        <end position="141"/>
    </location>
</feature>
<organism evidence="2 3">
    <name type="scientific">Mucilaginibacter arboris</name>
    <dbReference type="NCBI Taxonomy" id="2682090"/>
    <lineage>
        <taxon>Bacteria</taxon>
        <taxon>Pseudomonadati</taxon>
        <taxon>Bacteroidota</taxon>
        <taxon>Sphingobacteriia</taxon>
        <taxon>Sphingobacteriales</taxon>
        <taxon>Sphingobacteriaceae</taxon>
        <taxon>Mucilaginibacter</taxon>
    </lineage>
</organism>
<dbReference type="EMBL" id="WPIK01000028">
    <property type="protein sequence ID" value="MVN23475.1"/>
    <property type="molecule type" value="Genomic_DNA"/>
</dbReference>
<feature type="repeat" description="TPR" evidence="1">
    <location>
        <begin position="74"/>
        <end position="107"/>
    </location>
</feature>
<dbReference type="RefSeq" id="WP_157569757.1">
    <property type="nucleotide sequence ID" value="NZ_WPIK01000028.1"/>
</dbReference>
<keyword evidence="1" id="KW-0802">TPR repeat</keyword>
<sequence length="231" mass="26822">MKYYYFYLTLTLLLFSAVTFGQSISYTDWKVAASSDSRLLPKYGNVPKTDEQKEADEKFIKTALEADGTPRKASDHLVRLGFDYLYRQDLKTAMSRFNQAWLLDPKNEDAFWGFGAIYFTFHDSQSGLMQYEEGLKLNPNSTNILTDEATVYMTRYMTSRNENDFNEAVKLFKQSYSINPKNQNTLFKLSACYFVKHDCSNAWKYYDECEKLGGKPITKEYTEALTQGCKR</sequence>
<dbReference type="PROSITE" id="PS50005">
    <property type="entry name" value="TPR"/>
    <property type="match status" value="3"/>
</dbReference>
<dbReference type="InterPro" id="IPR011990">
    <property type="entry name" value="TPR-like_helical_dom_sf"/>
</dbReference>
<protein>
    <recommendedName>
        <fullName evidence="4">Tetratricopeptide repeat protein</fullName>
    </recommendedName>
</protein>
<gene>
    <name evidence="2" type="ORF">GO621_18280</name>
</gene>
<dbReference type="PANTHER" id="PTHR12558:SF13">
    <property type="entry name" value="CELL DIVISION CYCLE PROTEIN 27 HOMOLOG"/>
    <property type="match status" value="1"/>
</dbReference>
<dbReference type="SUPFAM" id="SSF48452">
    <property type="entry name" value="TPR-like"/>
    <property type="match status" value="1"/>
</dbReference>
<name>A0A7K1T1P1_9SPHI</name>
<evidence type="ECO:0008006" key="4">
    <source>
        <dbReference type="Google" id="ProtNLM"/>
    </source>
</evidence>
<evidence type="ECO:0000313" key="3">
    <source>
        <dbReference type="Proteomes" id="UP000462014"/>
    </source>
</evidence>
<evidence type="ECO:0000256" key="1">
    <source>
        <dbReference type="PROSITE-ProRule" id="PRU00339"/>
    </source>
</evidence>
<dbReference type="SMART" id="SM00028">
    <property type="entry name" value="TPR"/>
    <property type="match status" value="3"/>
</dbReference>